<evidence type="ECO:0000313" key="13">
    <source>
        <dbReference type="EMBL" id="CAF4341603.1"/>
    </source>
</evidence>
<dbReference type="OrthoDB" id="253091at2759"/>
<evidence type="ECO:0000313" key="17">
    <source>
        <dbReference type="Proteomes" id="UP000663848"/>
    </source>
</evidence>
<evidence type="ECO:0000313" key="9">
    <source>
        <dbReference type="EMBL" id="CAF3329418.1"/>
    </source>
</evidence>
<dbReference type="EMBL" id="CAJNYV010004615">
    <property type="protein sequence ID" value="CAF3683674.1"/>
    <property type="molecule type" value="Genomic_DNA"/>
</dbReference>
<dbReference type="EMBL" id="CAJOBS010002713">
    <property type="protein sequence ID" value="CAF4830871.1"/>
    <property type="molecule type" value="Genomic_DNA"/>
</dbReference>
<evidence type="ECO:0000313" key="15">
    <source>
        <dbReference type="EMBL" id="CAF4620882.1"/>
    </source>
</evidence>
<dbReference type="AlphaFoldDB" id="A0A821DI95"/>
<evidence type="ECO:0000256" key="2">
    <source>
        <dbReference type="ARBA" id="ARBA00013064"/>
    </source>
</evidence>
<evidence type="ECO:0000259" key="6">
    <source>
        <dbReference type="PROSITE" id="PS50054"/>
    </source>
</evidence>
<dbReference type="SMART" id="SM00195">
    <property type="entry name" value="DSPc"/>
    <property type="match status" value="1"/>
</dbReference>
<evidence type="ECO:0000256" key="1">
    <source>
        <dbReference type="ARBA" id="ARBA00008601"/>
    </source>
</evidence>
<keyword evidence="3" id="KW-0378">Hydrolase</keyword>
<dbReference type="InterPro" id="IPR016130">
    <property type="entry name" value="Tyr_Pase_AS"/>
</dbReference>
<dbReference type="Gene3D" id="3.90.190.10">
    <property type="entry name" value="Protein tyrosine phosphatase superfamily"/>
    <property type="match status" value="1"/>
</dbReference>
<dbReference type="Proteomes" id="UP000663838">
    <property type="component" value="Unassembled WGS sequence"/>
</dbReference>
<dbReference type="GO" id="GO:0005737">
    <property type="term" value="C:cytoplasm"/>
    <property type="evidence" value="ECO:0007669"/>
    <property type="project" value="TreeGrafter"/>
</dbReference>
<keyword evidence="4" id="KW-0904">Protein phosphatase</keyword>
<comment type="similarity">
    <text evidence="1">Belongs to the protein-tyrosine phosphatase family. Non-receptor class dual specificity subfamily.</text>
</comment>
<dbReference type="EMBL" id="CAJNXB010003641">
    <property type="protein sequence ID" value="CAF3329418.1"/>
    <property type="molecule type" value="Genomic_DNA"/>
</dbReference>
<evidence type="ECO:0000313" key="14">
    <source>
        <dbReference type="EMBL" id="CAF4570306.1"/>
    </source>
</evidence>
<evidence type="ECO:0000256" key="4">
    <source>
        <dbReference type="ARBA" id="ARBA00022912"/>
    </source>
</evidence>
<accession>A0A821DI95</accession>
<dbReference type="InterPro" id="IPR020422">
    <property type="entry name" value="TYR_PHOSPHATASE_DUAL_dom"/>
</dbReference>
<dbReference type="Proteomes" id="UP000663851">
    <property type="component" value="Unassembled WGS sequence"/>
</dbReference>
<dbReference type="SUPFAM" id="SSF52799">
    <property type="entry name" value="(Phosphotyrosine protein) phosphatases II"/>
    <property type="match status" value="1"/>
</dbReference>
<dbReference type="PROSITE" id="PS50054">
    <property type="entry name" value="TYR_PHOSPHATASE_DUAL"/>
    <property type="match status" value="1"/>
</dbReference>
<feature type="domain" description="Tyrosine specific protein phosphatases" evidence="7">
    <location>
        <begin position="102"/>
        <end position="167"/>
    </location>
</feature>
<gene>
    <name evidence="11" type="ORF">FME351_LOCUS21177</name>
    <name evidence="10" type="ORF">GRG538_LOCUS15571</name>
    <name evidence="13" type="ORF">HFQ381_LOCUS16131</name>
    <name evidence="12" type="ORF">KIK155_LOCUS25507</name>
    <name evidence="8" type="ORF">LUA448_LOCUS5932</name>
    <name evidence="15" type="ORF">QYT958_LOCUS12840</name>
    <name evidence="9" type="ORF">TIS948_LOCUS21122</name>
    <name evidence="16" type="ORF">TOA249_LOCUS25280</name>
    <name evidence="14" type="ORF">TSG867_LOCUS25911</name>
</gene>
<dbReference type="GO" id="GO:0043409">
    <property type="term" value="P:negative regulation of MAPK cascade"/>
    <property type="evidence" value="ECO:0007669"/>
    <property type="project" value="TreeGrafter"/>
</dbReference>
<feature type="domain" description="Tyrosine-protein phosphatase" evidence="6">
    <location>
        <begin position="40"/>
        <end position="185"/>
    </location>
</feature>
<evidence type="ECO:0000256" key="5">
    <source>
        <dbReference type="SAM" id="MobiDB-lite"/>
    </source>
</evidence>
<evidence type="ECO:0000313" key="11">
    <source>
        <dbReference type="EMBL" id="CAF3585470.1"/>
    </source>
</evidence>
<evidence type="ECO:0000313" key="16">
    <source>
        <dbReference type="EMBL" id="CAF4830871.1"/>
    </source>
</evidence>
<dbReference type="InterPro" id="IPR000340">
    <property type="entry name" value="Dual-sp_phosphatase_cat-dom"/>
</dbReference>
<dbReference type="EMBL" id="CAJNYU010002695">
    <property type="protein sequence ID" value="CAF3585470.1"/>
    <property type="molecule type" value="Genomic_DNA"/>
</dbReference>
<proteinExistence type="inferred from homology"/>
<organism evidence="15 17">
    <name type="scientific">Rotaria socialis</name>
    <dbReference type="NCBI Taxonomy" id="392032"/>
    <lineage>
        <taxon>Eukaryota</taxon>
        <taxon>Metazoa</taxon>
        <taxon>Spiralia</taxon>
        <taxon>Gnathifera</taxon>
        <taxon>Rotifera</taxon>
        <taxon>Eurotatoria</taxon>
        <taxon>Bdelloidea</taxon>
        <taxon>Philodinida</taxon>
        <taxon>Philodinidae</taxon>
        <taxon>Rotaria</taxon>
    </lineage>
</organism>
<dbReference type="EMBL" id="CAJNYD010000547">
    <property type="protein sequence ID" value="CAF3270506.1"/>
    <property type="molecule type" value="Genomic_DNA"/>
</dbReference>
<dbReference type="InterPro" id="IPR029021">
    <property type="entry name" value="Prot-tyrosine_phosphatase-like"/>
</dbReference>
<dbReference type="InterPro" id="IPR000387">
    <property type="entry name" value="Tyr_Pase_dom"/>
</dbReference>
<evidence type="ECO:0000259" key="7">
    <source>
        <dbReference type="PROSITE" id="PS50056"/>
    </source>
</evidence>
<dbReference type="EMBL" id="CAJOBQ010002617">
    <property type="protein sequence ID" value="CAF4570306.1"/>
    <property type="molecule type" value="Genomic_DNA"/>
</dbReference>
<sequence length="453" mass="50796">MFNATQTSTGGAVNFNQALAHEARLNRIHRLFKTHFNVTEPSIVLEPYLFLGNCISAHDVHRLSRLGIRYVLNVAKRDVEVCPYYSKDMRTLTIDLRDDDRENIVRAFDQTFAFIDEARRAKSRVLVHCSHGQSRSPAIVIGYLMRTYNISLEQCLVHVVKARPCVIPNDGFLKQLILFDRFLVEKRRHQQEAALMQAVKNAPVTEIPIQHYAPVASQYVQTLTPTKSNPSPSSISNVATISSVNSSSMASSSSMNLSSTTSMALSSSSSLDLSSTSSMPSSESTASVRVIPIQVASKASSPEKSEPTSLKQISTDDDASADEINVNDGPSKEKPIAIEQPYVSTTNRQNKLTPHNVLVFQERSSAEQINEIQQFSHHLPRSTVDHHDYSYGNHHHNHNHNHHHPATLTQDQWDFINNIPSNYKGTTEHAKPKYITEIYDRATNRFIPTTCCY</sequence>
<dbReference type="Proteomes" id="UP000663865">
    <property type="component" value="Unassembled WGS sequence"/>
</dbReference>
<dbReference type="Proteomes" id="UP000663869">
    <property type="component" value="Unassembled WGS sequence"/>
</dbReference>
<dbReference type="PANTHER" id="PTHR10159:SF519">
    <property type="entry name" value="DUAL SPECIFICITY PROTEIN PHOSPHATASE MPK3"/>
    <property type="match status" value="1"/>
</dbReference>
<feature type="region of interest" description="Disordered" evidence="5">
    <location>
        <begin position="268"/>
        <end position="287"/>
    </location>
</feature>
<reference evidence="15" key="1">
    <citation type="submission" date="2021-02" db="EMBL/GenBank/DDBJ databases">
        <authorList>
            <person name="Nowell W R."/>
        </authorList>
    </citation>
    <scope>NUCLEOTIDE SEQUENCE</scope>
</reference>
<dbReference type="CDD" id="cd14498">
    <property type="entry name" value="DSP"/>
    <property type="match status" value="1"/>
</dbReference>
<dbReference type="Pfam" id="PF00782">
    <property type="entry name" value="DSPc"/>
    <property type="match status" value="1"/>
</dbReference>
<evidence type="ECO:0000313" key="12">
    <source>
        <dbReference type="EMBL" id="CAF3683674.1"/>
    </source>
</evidence>
<name>A0A821DI95_9BILA</name>
<protein>
    <recommendedName>
        <fullName evidence="2">protein-tyrosine-phosphatase</fullName>
        <ecNumber evidence="2">3.1.3.48</ecNumber>
    </recommendedName>
</protein>
<dbReference type="PANTHER" id="PTHR10159">
    <property type="entry name" value="DUAL SPECIFICITY PROTEIN PHOSPHATASE"/>
    <property type="match status" value="1"/>
</dbReference>
<feature type="region of interest" description="Disordered" evidence="5">
    <location>
        <begin position="296"/>
        <end position="336"/>
    </location>
</feature>
<dbReference type="Proteomes" id="UP000663862">
    <property type="component" value="Unassembled WGS sequence"/>
</dbReference>
<dbReference type="Proteomes" id="UP000663872">
    <property type="component" value="Unassembled WGS sequence"/>
</dbReference>
<evidence type="ECO:0000313" key="10">
    <source>
        <dbReference type="EMBL" id="CAF3469843.1"/>
    </source>
</evidence>
<dbReference type="PROSITE" id="PS50056">
    <property type="entry name" value="TYR_PHOSPHATASE_2"/>
    <property type="match status" value="1"/>
</dbReference>
<dbReference type="EMBL" id="CAJNYT010002459">
    <property type="protein sequence ID" value="CAF3469843.1"/>
    <property type="molecule type" value="Genomic_DNA"/>
</dbReference>
<dbReference type="Proteomes" id="UP000663825">
    <property type="component" value="Unassembled WGS sequence"/>
</dbReference>
<comment type="caution">
    <text evidence="15">The sequence shown here is derived from an EMBL/GenBank/DDBJ whole genome shotgun (WGS) entry which is preliminary data.</text>
</comment>
<dbReference type="EC" id="3.1.3.48" evidence="2"/>
<dbReference type="PROSITE" id="PS00383">
    <property type="entry name" value="TYR_PHOSPHATASE_1"/>
    <property type="match status" value="1"/>
</dbReference>
<dbReference type="EMBL" id="CAJOBR010001597">
    <property type="protein sequence ID" value="CAF4620882.1"/>
    <property type="molecule type" value="Genomic_DNA"/>
</dbReference>
<evidence type="ECO:0000256" key="3">
    <source>
        <dbReference type="ARBA" id="ARBA00022801"/>
    </source>
</evidence>
<evidence type="ECO:0000313" key="8">
    <source>
        <dbReference type="EMBL" id="CAF3270506.1"/>
    </source>
</evidence>
<dbReference type="EMBL" id="CAJOBO010001128">
    <property type="protein sequence ID" value="CAF4341603.1"/>
    <property type="molecule type" value="Genomic_DNA"/>
</dbReference>
<dbReference type="GO" id="GO:0004725">
    <property type="term" value="F:protein tyrosine phosphatase activity"/>
    <property type="evidence" value="ECO:0007669"/>
    <property type="project" value="UniProtKB-EC"/>
</dbReference>
<dbReference type="Proteomes" id="UP000663833">
    <property type="component" value="Unassembled WGS sequence"/>
</dbReference>
<dbReference type="Proteomes" id="UP000663848">
    <property type="component" value="Unassembled WGS sequence"/>
</dbReference>